<evidence type="ECO:0000256" key="2">
    <source>
        <dbReference type="ARBA" id="ARBA00022748"/>
    </source>
</evidence>
<keyword evidence="7" id="KW-1185">Reference proteome</keyword>
<evidence type="ECO:0000256" key="4">
    <source>
        <dbReference type="ARBA" id="ARBA00023284"/>
    </source>
</evidence>
<dbReference type="Gene3D" id="3.40.30.10">
    <property type="entry name" value="Glutaredoxin"/>
    <property type="match status" value="1"/>
</dbReference>
<dbReference type="Proteomes" id="UP001055420">
    <property type="component" value="Plasmid unnamed"/>
</dbReference>
<protein>
    <submittedName>
        <fullName evidence="6">TlpA family protein disulfide reductase</fullName>
    </submittedName>
</protein>
<dbReference type="RefSeq" id="WP_254414249.1">
    <property type="nucleotide sequence ID" value="NZ_CP099631.1"/>
</dbReference>
<dbReference type="InterPro" id="IPR013740">
    <property type="entry name" value="Redoxin"/>
</dbReference>
<organism evidence="6 7">
    <name type="scientific">Dyadobacter chenhuakuii</name>
    <dbReference type="NCBI Taxonomy" id="2909339"/>
    <lineage>
        <taxon>Bacteria</taxon>
        <taxon>Pseudomonadati</taxon>
        <taxon>Bacteroidota</taxon>
        <taxon>Cytophagia</taxon>
        <taxon>Cytophagales</taxon>
        <taxon>Spirosomataceae</taxon>
        <taxon>Dyadobacter</taxon>
    </lineage>
</organism>
<name>A0ABY5EA32_9BACT</name>
<evidence type="ECO:0000259" key="5">
    <source>
        <dbReference type="PROSITE" id="PS51352"/>
    </source>
</evidence>
<sequence length="478" mass="52828">MQIIKIVLLASIIIGGHLYSFALDVRVTVKANNMANQPVLLSRPNLLTFDVDTIAVKKFGPEGLASFAVPVDKHLFVNLTIGQQMCTMLLSEGDALHVTFDKEVAPSFGFAGRGAGASTYLAESDVIRKQLETVDGKHISGLDENAFVSAVGKMNAAYETLNADFFSKYPIAKNIRYLLEQRNMLSIINAKMNFAAINQFADPPREIAPSIKNSYKNVPLSDQILDAGLYDYGLALAFYSQASIYDFIQKGKTPEQVREMSGQTAMVADDLIVSNGYPAHVSMLLRIRNLMDVLSTGKNDVTDSLIVRLKKEQTYNPYEPQVLKKYAMWDKLAPGKPAPSITGVTPNGQTLSLADLKGKVVYVDVWATWCGPCIAEFPASKALQKLLADNENVVFLYVSIDNKQQGWKRYLEANKDIKGLHINISDDAEIHRFLESYQSASIPKYILVDKEGKLADVNAPRPSSPQAYEAITRVFKAR</sequence>
<accession>A0ABY5EA32</accession>
<comment type="subcellular location">
    <subcellularLocation>
        <location evidence="1">Cell envelope</location>
    </subcellularLocation>
</comment>
<dbReference type="InterPro" id="IPR050553">
    <property type="entry name" value="Thioredoxin_ResA/DsbE_sf"/>
</dbReference>
<dbReference type="PROSITE" id="PS51352">
    <property type="entry name" value="THIOREDOXIN_2"/>
    <property type="match status" value="1"/>
</dbReference>
<dbReference type="PANTHER" id="PTHR42852">
    <property type="entry name" value="THIOL:DISULFIDE INTERCHANGE PROTEIN DSBE"/>
    <property type="match status" value="1"/>
</dbReference>
<geneLocation type="plasmid" evidence="6 7">
    <name>unnamed</name>
</geneLocation>
<keyword evidence="3" id="KW-1015">Disulfide bond</keyword>
<dbReference type="InterPro" id="IPR036249">
    <property type="entry name" value="Thioredoxin-like_sf"/>
</dbReference>
<dbReference type="PANTHER" id="PTHR42852:SF6">
    <property type="entry name" value="THIOL:DISULFIDE INTERCHANGE PROTEIN DSBE"/>
    <property type="match status" value="1"/>
</dbReference>
<evidence type="ECO:0000313" key="7">
    <source>
        <dbReference type="Proteomes" id="UP001055420"/>
    </source>
</evidence>
<keyword evidence="6" id="KW-0614">Plasmid</keyword>
<dbReference type="CDD" id="cd02966">
    <property type="entry name" value="TlpA_like_family"/>
    <property type="match status" value="1"/>
</dbReference>
<keyword evidence="2" id="KW-0201">Cytochrome c-type biogenesis</keyword>
<dbReference type="Pfam" id="PF08534">
    <property type="entry name" value="Redoxin"/>
    <property type="match status" value="1"/>
</dbReference>
<evidence type="ECO:0000313" key="6">
    <source>
        <dbReference type="EMBL" id="UTM21807.1"/>
    </source>
</evidence>
<feature type="domain" description="Thioredoxin" evidence="5">
    <location>
        <begin position="332"/>
        <end position="478"/>
    </location>
</feature>
<evidence type="ECO:0000256" key="1">
    <source>
        <dbReference type="ARBA" id="ARBA00004196"/>
    </source>
</evidence>
<evidence type="ECO:0000256" key="3">
    <source>
        <dbReference type="ARBA" id="ARBA00023157"/>
    </source>
</evidence>
<gene>
    <name evidence="6" type="ORF">NFI80_25370</name>
</gene>
<keyword evidence="4" id="KW-0676">Redox-active center</keyword>
<dbReference type="InterPro" id="IPR013766">
    <property type="entry name" value="Thioredoxin_domain"/>
</dbReference>
<dbReference type="EMBL" id="CP099631">
    <property type="protein sequence ID" value="UTM21807.1"/>
    <property type="molecule type" value="Genomic_DNA"/>
</dbReference>
<dbReference type="SUPFAM" id="SSF52833">
    <property type="entry name" value="Thioredoxin-like"/>
    <property type="match status" value="1"/>
</dbReference>
<proteinExistence type="predicted"/>
<reference evidence="6" key="1">
    <citation type="submission" date="2022-06" db="EMBL/GenBank/DDBJ databases">
        <title>Novel species in genus Dyadobacter.</title>
        <authorList>
            <person name="Ma C."/>
        </authorList>
    </citation>
    <scope>NUCLEOTIDE SEQUENCE</scope>
    <source>
        <strain evidence="6">CY22</strain>
        <plasmid evidence="6">unnamed</plasmid>
    </source>
</reference>